<accession>A0A1H9TQ74</accession>
<dbReference type="AlphaFoldDB" id="A0A1H9TQ74"/>
<feature type="transmembrane region" description="Helical" evidence="1">
    <location>
        <begin position="30"/>
        <end position="52"/>
    </location>
</feature>
<dbReference type="STRING" id="155974.SAMN04487818_106407"/>
<sequence>MASKRRVRWSLAAILTTAAAVDVYLALSESVWWPLTLAPIWLGFAAALLLPAPEPVTIPMPRTAREALSLEGWTLPSPTGLATGSAR</sequence>
<evidence type="ECO:0000256" key="1">
    <source>
        <dbReference type="SAM" id="Phobius"/>
    </source>
</evidence>
<gene>
    <name evidence="2" type="ORF">SAMN04487818_106407</name>
</gene>
<reference evidence="3" key="1">
    <citation type="submission" date="2016-10" db="EMBL/GenBank/DDBJ databases">
        <authorList>
            <person name="Varghese N."/>
            <person name="Submissions S."/>
        </authorList>
    </citation>
    <scope>NUCLEOTIDE SEQUENCE [LARGE SCALE GENOMIC DNA]</scope>
    <source>
        <strain evidence="3">DSM 44260</strain>
    </source>
</reference>
<protein>
    <submittedName>
        <fullName evidence="2">Uncharacterized protein</fullName>
    </submittedName>
</protein>
<name>A0A1H9TQ74_9PSEU</name>
<keyword evidence="1" id="KW-1133">Transmembrane helix</keyword>
<evidence type="ECO:0000313" key="2">
    <source>
        <dbReference type="EMBL" id="SER99228.1"/>
    </source>
</evidence>
<organism evidence="2 3">
    <name type="scientific">Actinokineospora terrae</name>
    <dbReference type="NCBI Taxonomy" id="155974"/>
    <lineage>
        <taxon>Bacteria</taxon>
        <taxon>Bacillati</taxon>
        <taxon>Actinomycetota</taxon>
        <taxon>Actinomycetes</taxon>
        <taxon>Pseudonocardiales</taxon>
        <taxon>Pseudonocardiaceae</taxon>
        <taxon>Actinokineospora</taxon>
    </lineage>
</organism>
<keyword evidence="3" id="KW-1185">Reference proteome</keyword>
<proteinExistence type="predicted"/>
<evidence type="ECO:0000313" key="3">
    <source>
        <dbReference type="Proteomes" id="UP000199051"/>
    </source>
</evidence>
<dbReference type="Proteomes" id="UP000199051">
    <property type="component" value="Unassembled WGS sequence"/>
</dbReference>
<keyword evidence="1" id="KW-0812">Transmembrane</keyword>
<dbReference type="RefSeq" id="WP_092778894.1">
    <property type="nucleotide sequence ID" value="NZ_FOGI01000006.1"/>
</dbReference>
<keyword evidence="1" id="KW-0472">Membrane</keyword>
<dbReference type="EMBL" id="FOGI01000006">
    <property type="protein sequence ID" value="SER99228.1"/>
    <property type="molecule type" value="Genomic_DNA"/>
</dbReference>